<dbReference type="EMBL" id="KZ857458">
    <property type="protein sequence ID" value="RDX43879.1"/>
    <property type="molecule type" value="Genomic_DNA"/>
</dbReference>
<keyword evidence="2" id="KW-1185">Reference proteome</keyword>
<accession>A0A371CUC4</accession>
<gene>
    <name evidence="1" type="ORF">OH76DRAFT_1421706</name>
</gene>
<name>A0A371CUC4_9APHY</name>
<reference evidence="1 2" key="1">
    <citation type="journal article" date="2018" name="Biotechnol. Biofuels">
        <title>Integrative visual omics of the white-rot fungus Polyporus brumalis exposes the biotechnological potential of its oxidative enzymes for delignifying raw plant biomass.</title>
        <authorList>
            <person name="Miyauchi S."/>
            <person name="Rancon A."/>
            <person name="Drula E."/>
            <person name="Hage H."/>
            <person name="Chaduli D."/>
            <person name="Favel A."/>
            <person name="Grisel S."/>
            <person name="Henrissat B."/>
            <person name="Herpoel-Gimbert I."/>
            <person name="Ruiz-Duenas F.J."/>
            <person name="Chevret D."/>
            <person name="Hainaut M."/>
            <person name="Lin J."/>
            <person name="Wang M."/>
            <person name="Pangilinan J."/>
            <person name="Lipzen A."/>
            <person name="Lesage-Meessen L."/>
            <person name="Navarro D."/>
            <person name="Riley R."/>
            <person name="Grigoriev I.V."/>
            <person name="Zhou S."/>
            <person name="Raouche S."/>
            <person name="Rosso M.N."/>
        </authorList>
    </citation>
    <scope>NUCLEOTIDE SEQUENCE [LARGE SCALE GENOMIC DNA]</scope>
    <source>
        <strain evidence="1 2">BRFM 1820</strain>
    </source>
</reference>
<sequence length="200" mass="22297">MTWCIHLATAHLPGSQIAQADWRYLGQPYHVDFGVGRPLVMEIAHKVGFIHGSPPPRGVTIPVGGHLSGIARSIKKDAPLMLECCLRSTAVHKKAFRAAACSRNCPAETKPHYCSKLCQQKVWSSRPGVDRSIDVQHPIPSPYRPLDLFCNLYADEVTSNVRVLRRRRPWGDSAREIRTKRSHIVKPRAARVGQTNAPVD</sequence>
<dbReference type="AlphaFoldDB" id="A0A371CUC4"/>
<proteinExistence type="predicted"/>
<organism evidence="1 2">
    <name type="scientific">Lentinus brumalis</name>
    <dbReference type="NCBI Taxonomy" id="2498619"/>
    <lineage>
        <taxon>Eukaryota</taxon>
        <taxon>Fungi</taxon>
        <taxon>Dikarya</taxon>
        <taxon>Basidiomycota</taxon>
        <taxon>Agaricomycotina</taxon>
        <taxon>Agaricomycetes</taxon>
        <taxon>Polyporales</taxon>
        <taxon>Polyporaceae</taxon>
        <taxon>Lentinus</taxon>
    </lineage>
</organism>
<protein>
    <recommendedName>
        <fullName evidence="3">MYND-type domain-containing protein</fullName>
    </recommendedName>
</protein>
<evidence type="ECO:0000313" key="2">
    <source>
        <dbReference type="Proteomes" id="UP000256964"/>
    </source>
</evidence>
<evidence type="ECO:0000313" key="1">
    <source>
        <dbReference type="EMBL" id="RDX43879.1"/>
    </source>
</evidence>
<evidence type="ECO:0008006" key="3">
    <source>
        <dbReference type="Google" id="ProtNLM"/>
    </source>
</evidence>
<dbReference type="Proteomes" id="UP000256964">
    <property type="component" value="Unassembled WGS sequence"/>
</dbReference>